<dbReference type="AlphaFoldDB" id="A0AA39MKB8"/>
<evidence type="ECO:0000313" key="3">
    <source>
        <dbReference type="Proteomes" id="UP001175226"/>
    </source>
</evidence>
<name>A0AA39MKB8_9AGAR</name>
<evidence type="ECO:0000256" key="1">
    <source>
        <dbReference type="SAM" id="MobiDB-lite"/>
    </source>
</evidence>
<feature type="non-terminal residue" evidence="2">
    <location>
        <position position="1"/>
    </location>
</feature>
<gene>
    <name evidence="2" type="ORF">EV421DRAFT_1678048</name>
</gene>
<organism evidence="2 3">
    <name type="scientific">Armillaria borealis</name>
    <dbReference type="NCBI Taxonomy" id="47425"/>
    <lineage>
        <taxon>Eukaryota</taxon>
        <taxon>Fungi</taxon>
        <taxon>Dikarya</taxon>
        <taxon>Basidiomycota</taxon>
        <taxon>Agaricomycotina</taxon>
        <taxon>Agaricomycetes</taxon>
        <taxon>Agaricomycetidae</taxon>
        <taxon>Agaricales</taxon>
        <taxon>Marasmiineae</taxon>
        <taxon>Physalacriaceae</taxon>
        <taxon>Armillaria</taxon>
    </lineage>
</organism>
<feature type="region of interest" description="Disordered" evidence="1">
    <location>
        <begin position="64"/>
        <end position="88"/>
    </location>
</feature>
<comment type="caution">
    <text evidence="2">The sequence shown here is derived from an EMBL/GenBank/DDBJ whole genome shotgun (WGS) entry which is preliminary data.</text>
</comment>
<reference evidence="2" key="1">
    <citation type="submission" date="2023-06" db="EMBL/GenBank/DDBJ databases">
        <authorList>
            <consortium name="Lawrence Berkeley National Laboratory"/>
            <person name="Ahrendt S."/>
            <person name="Sahu N."/>
            <person name="Indic B."/>
            <person name="Wong-Bajracharya J."/>
            <person name="Merenyi Z."/>
            <person name="Ke H.-M."/>
            <person name="Monk M."/>
            <person name="Kocsube S."/>
            <person name="Drula E."/>
            <person name="Lipzen A."/>
            <person name="Balint B."/>
            <person name="Henrissat B."/>
            <person name="Andreopoulos B."/>
            <person name="Martin F.M."/>
            <person name="Harder C.B."/>
            <person name="Rigling D."/>
            <person name="Ford K.L."/>
            <person name="Foster G.D."/>
            <person name="Pangilinan J."/>
            <person name="Papanicolaou A."/>
            <person name="Barry K."/>
            <person name="LaButti K."/>
            <person name="Viragh M."/>
            <person name="Koriabine M."/>
            <person name="Yan M."/>
            <person name="Riley R."/>
            <person name="Champramary S."/>
            <person name="Plett K.L."/>
            <person name="Tsai I.J."/>
            <person name="Slot J."/>
            <person name="Sipos G."/>
            <person name="Plett J."/>
            <person name="Nagy L.G."/>
            <person name="Grigoriev I.V."/>
        </authorList>
    </citation>
    <scope>NUCLEOTIDE SEQUENCE</scope>
    <source>
        <strain evidence="2">FPL87.14</strain>
    </source>
</reference>
<feature type="compositionally biased region" description="Basic residues" evidence="1">
    <location>
        <begin position="77"/>
        <end position="88"/>
    </location>
</feature>
<accession>A0AA39MKB8</accession>
<evidence type="ECO:0000313" key="2">
    <source>
        <dbReference type="EMBL" id="KAK0437477.1"/>
    </source>
</evidence>
<dbReference type="EMBL" id="JAUEPT010000048">
    <property type="protein sequence ID" value="KAK0437477.1"/>
    <property type="molecule type" value="Genomic_DNA"/>
</dbReference>
<protein>
    <submittedName>
        <fullName evidence="2">Uncharacterized protein</fullName>
    </submittedName>
</protein>
<feature type="non-terminal residue" evidence="2">
    <location>
        <position position="88"/>
    </location>
</feature>
<keyword evidence="3" id="KW-1185">Reference proteome</keyword>
<sequence>YQTDIIEKYGIKLISWPACLAPMKSPSEFRVLTDLKLLHNTLVEGSCCWVHLSWPEVLQHVNEHQKHMESGNEAMGQKRKTRSDKGKK</sequence>
<dbReference type="Proteomes" id="UP001175226">
    <property type="component" value="Unassembled WGS sequence"/>
</dbReference>
<proteinExistence type="predicted"/>